<dbReference type="WBParaSite" id="SSLN_0001909601-mRNA-1">
    <property type="protein sequence ID" value="SSLN_0001909601-mRNA-1"/>
    <property type="gene ID" value="SSLN_0001909601"/>
</dbReference>
<dbReference type="PANTHER" id="PTHR44656:SF7">
    <property type="entry name" value="DEHYDROGENASE_REDUCTASE SDR FAMILY MEMBER 12"/>
    <property type="match status" value="1"/>
</dbReference>
<sequence>LKLRWQDRIPDMEVLERTGTLSIRAMLRQVKLRWSGHLVRMYEERLPKRIFYGDVAPGARRQGGQKRRCMDTEEISEASANQPGALGGPRPGLTGIEKIREDWCSNLLGQPDRRYPTTTTTPTTENNFTDAPLPTITDNIIRPPHASITVTNSTCPTPATSNYLLPSPPPPQYQRRGLGTNLSSLRSHITPHIGLLLASLSRAGYERAAHAFNPDELKNVDLQGKRVIVTGANSGIGLCCAKELARKHAEVHMVCRNPERAEAARKSVIDETANQNVHVHIVDLSQPREVSKFCSEFASSHPSLDSLINNAGCMVNERNLNADGLEVNFATNTLGTFVMTTSLLPLLKKSPDVSRNLLLLIFLLLTSRNLNLSK</sequence>
<dbReference type="InterPro" id="IPR052992">
    <property type="entry name" value="SDR_member_12"/>
</dbReference>
<accession>A0A183TPK4</accession>
<dbReference type="SUPFAM" id="SSF51735">
    <property type="entry name" value="NAD(P)-binding Rossmann-fold domains"/>
    <property type="match status" value="1"/>
</dbReference>
<dbReference type="InterPro" id="IPR036291">
    <property type="entry name" value="NAD(P)-bd_dom_sf"/>
</dbReference>
<protein>
    <submittedName>
        <fullName evidence="2">Dehydrogenase/reductase SDR family member 12</fullName>
    </submittedName>
</protein>
<proteinExistence type="predicted"/>
<feature type="region of interest" description="Disordered" evidence="1">
    <location>
        <begin position="59"/>
        <end position="93"/>
    </location>
</feature>
<dbReference type="PANTHER" id="PTHR44656">
    <property type="entry name" value="DEHYDROGENASE/REDUCTASE SDR FAMILY MEMBER 12"/>
    <property type="match status" value="1"/>
</dbReference>
<evidence type="ECO:0000313" key="2">
    <source>
        <dbReference type="WBParaSite" id="SSLN_0001909601-mRNA-1"/>
    </source>
</evidence>
<reference evidence="2" key="1">
    <citation type="submission" date="2016-06" db="UniProtKB">
        <authorList>
            <consortium name="WormBaseParasite"/>
        </authorList>
    </citation>
    <scope>IDENTIFICATION</scope>
</reference>
<dbReference type="InterPro" id="IPR002347">
    <property type="entry name" value="SDR_fam"/>
</dbReference>
<feature type="region of interest" description="Disordered" evidence="1">
    <location>
        <begin position="107"/>
        <end position="135"/>
    </location>
</feature>
<organism evidence="2">
    <name type="scientific">Schistocephalus solidus</name>
    <name type="common">Tapeworm</name>
    <dbReference type="NCBI Taxonomy" id="70667"/>
    <lineage>
        <taxon>Eukaryota</taxon>
        <taxon>Metazoa</taxon>
        <taxon>Spiralia</taxon>
        <taxon>Lophotrochozoa</taxon>
        <taxon>Platyhelminthes</taxon>
        <taxon>Cestoda</taxon>
        <taxon>Eucestoda</taxon>
        <taxon>Diphyllobothriidea</taxon>
        <taxon>Diphyllobothriidae</taxon>
        <taxon>Schistocephalus</taxon>
    </lineage>
</organism>
<dbReference type="AlphaFoldDB" id="A0A183TPK4"/>
<dbReference type="Gene3D" id="3.40.50.720">
    <property type="entry name" value="NAD(P)-binding Rossmann-like Domain"/>
    <property type="match status" value="1"/>
</dbReference>
<evidence type="ECO:0000256" key="1">
    <source>
        <dbReference type="SAM" id="MobiDB-lite"/>
    </source>
</evidence>
<dbReference type="Pfam" id="PF00106">
    <property type="entry name" value="adh_short"/>
    <property type="match status" value="1"/>
</dbReference>
<name>A0A183TPK4_SCHSO</name>
<dbReference type="PRINTS" id="PR00081">
    <property type="entry name" value="GDHRDH"/>
</dbReference>